<protein>
    <submittedName>
        <fullName evidence="1">Uncharacterized protein</fullName>
    </submittedName>
</protein>
<dbReference type="EMBL" id="CM042045">
    <property type="protein sequence ID" value="KAI3683325.1"/>
    <property type="molecule type" value="Genomic_DNA"/>
</dbReference>
<keyword evidence="2" id="KW-1185">Reference proteome</keyword>
<gene>
    <name evidence="1" type="ORF">L1987_83828</name>
</gene>
<accession>A0ACB8YD07</accession>
<dbReference type="Proteomes" id="UP001056120">
    <property type="component" value="Linkage Group LG28"/>
</dbReference>
<evidence type="ECO:0000313" key="1">
    <source>
        <dbReference type="EMBL" id="KAI3683325.1"/>
    </source>
</evidence>
<comment type="caution">
    <text evidence="1">The sequence shown here is derived from an EMBL/GenBank/DDBJ whole genome shotgun (WGS) entry which is preliminary data.</text>
</comment>
<evidence type="ECO:0000313" key="2">
    <source>
        <dbReference type="Proteomes" id="UP001056120"/>
    </source>
</evidence>
<sequence length="89" mass="10233">MRPPTPGLLQRQRPTHFGAQTLRTTFNIMLEEAFDIQAEAYKKELRNSIVFLDAFAIVYAANCFPAFMAKMKKRNLFILAIEARKQLVA</sequence>
<proteinExistence type="predicted"/>
<reference evidence="2" key="1">
    <citation type="journal article" date="2022" name="Mol. Ecol. Resour.">
        <title>The genomes of chicory, endive, great burdock and yacon provide insights into Asteraceae palaeo-polyploidization history and plant inulin production.</title>
        <authorList>
            <person name="Fan W."/>
            <person name="Wang S."/>
            <person name="Wang H."/>
            <person name="Wang A."/>
            <person name="Jiang F."/>
            <person name="Liu H."/>
            <person name="Zhao H."/>
            <person name="Xu D."/>
            <person name="Zhang Y."/>
        </authorList>
    </citation>
    <scope>NUCLEOTIDE SEQUENCE [LARGE SCALE GENOMIC DNA]</scope>
    <source>
        <strain evidence="2">cv. Yunnan</strain>
    </source>
</reference>
<reference evidence="1 2" key="2">
    <citation type="journal article" date="2022" name="Mol. Ecol. Resour.">
        <title>The genomes of chicory, endive, great burdock and yacon provide insights into Asteraceae paleo-polyploidization history and plant inulin production.</title>
        <authorList>
            <person name="Fan W."/>
            <person name="Wang S."/>
            <person name="Wang H."/>
            <person name="Wang A."/>
            <person name="Jiang F."/>
            <person name="Liu H."/>
            <person name="Zhao H."/>
            <person name="Xu D."/>
            <person name="Zhang Y."/>
        </authorList>
    </citation>
    <scope>NUCLEOTIDE SEQUENCE [LARGE SCALE GENOMIC DNA]</scope>
    <source>
        <strain evidence="2">cv. Yunnan</strain>
        <tissue evidence="1">Leaves</tissue>
    </source>
</reference>
<organism evidence="1 2">
    <name type="scientific">Smallanthus sonchifolius</name>
    <dbReference type="NCBI Taxonomy" id="185202"/>
    <lineage>
        <taxon>Eukaryota</taxon>
        <taxon>Viridiplantae</taxon>
        <taxon>Streptophyta</taxon>
        <taxon>Embryophyta</taxon>
        <taxon>Tracheophyta</taxon>
        <taxon>Spermatophyta</taxon>
        <taxon>Magnoliopsida</taxon>
        <taxon>eudicotyledons</taxon>
        <taxon>Gunneridae</taxon>
        <taxon>Pentapetalae</taxon>
        <taxon>asterids</taxon>
        <taxon>campanulids</taxon>
        <taxon>Asterales</taxon>
        <taxon>Asteraceae</taxon>
        <taxon>Asteroideae</taxon>
        <taxon>Heliantheae alliance</taxon>
        <taxon>Millerieae</taxon>
        <taxon>Smallanthus</taxon>
    </lineage>
</organism>
<name>A0ACB8YD07_9ASTR</name>